<comment type="caution">
    <text evidence="1">The sequence shown here is derived from an EMBL/GenBank/DDBJ whole genome shotgun (WGS) entry which is preliminary data.</text>
</comment>
<dbReference type="Gene3D" id="3.30.70.100">
    <property type="match status" value="1"/>
</dbReference>
<dbReference type="EMBL" id="VUOC01000002">
    <property type="protein sequence ID" value="KAA2243496.1"/>
    <property type="molecule type" value="Genomic_DNA"/>
</dbReference>
<dbReference type="Proteomes" id="UP000324611">
    <property type="component" value="Unassembled WGS sequence"/>
</dbReference>
<dbReference type="SUPFAM" id="SSF54909">
    <property type="entry name" value="Dimeric alpha+beta barrel"/>
    <property type="match status" value="1"/>
</dbReference>
<keyword evidence="1" id="KW-0560">Oxidoreductase</keyword>
<name>A0A5B2VZ28_9BACT</name>
<gene>
    <name evidence="1" type="ORF">F0L74_13465</name>
</gene>
<dbReference type="AlphaFoldDB" id="A0A5B2VZ28"/>
<dbReference type="InterPro" id="IPR011008">
    <property type="entry name" value="Dimeric_a/b-barrel"/>
</dbReference>
<protein>
    <submittedName>
        <fullName evidence="1">Antibiotic biosynthesis monooxygenase</fullName>
    </submittedName>
</protein>
<dbReference type="RefSeq" id="WP_149838371.1">
    <property type="nucleotide sequence ID" value="NZ_VUOC01000002.1"/>
</dbReference>
<proteinExistence type="predicted"/>
<keyword evidence="2" id="KW-1185">Reference proteome</keyword>
<evidence type="ECO:0000313" key="2">
    <source>
        <dbReference type="Proteomes" id="UP000324611"/>
    </source>
</evidence>
<dbReference type="GO" id="GO:0004497">
    <property type="term" value="F:monooxygenase activity"/>
    <property type="evidence" value="ECO:0007669"/>
    <property type="project" value="UniProtKB-KW"/>
</dbReference>
<accession>A0A5B2VZ28</accession>
<sequence length="97" mass="10546">MVKFGFLVRLEAKPGKEQEAAAFIKNGLFLAQKEPLTVNWYGLQLGPSTFGVFDAFETAEARTAHLHGELAAELMAIAPDLFAKAPSIEEVDILAVK</sequence>
<reference evidence="1 2" key="2">
    <citation type="submission" date="2019-09" db="EMBL/GenBank/DDBJ databases">
        <authorList>
            <person name="Jin C."/>
        </authorList>
    </citation>
    <scope>NUCLEOTIDE SEQUENCE [LARGE SCALE GENOMIC DNA]</scope>
    <source>
        <strain evidence="1 2">BN140078</strain>
    </source>
</reference>
<keyword evidence="1" id="KW-0503">Monooxygenase</keyword>
<evidence type="ECO:0000313" key="1">
    <source>
        <dbReference type="EMBL" id="KAA2243496.1"/>
    </source>
</evidence>
<reference evidence="1 2" key="1">
    <citation type="submission" date="2019-09" db="EMBL/GenBank/DDBJ databases">
        <title>Chitinophaga ginsengihumi sp. nov., isolated from soil of ginseng rhizosphere.</title>
        <authorList>
            <person name="Lee J."/>
        </authorList>
    </citation>
    <scope>NUCLEOTIDE SEQUENCE [LARGE SCALE GENOMIC DNA]</scope>
    <source>
        <strain evidence="1 2">BN140078</strain>
    </source>
</reference>
<organism evidence="1 2">
    <name type="scientific">Chitinophaga agrisoli</name>
    <dbReference type="NCBI Taxonomy" id="2607653"/>
    <lineage>
        <taxon>Bacteria</taxon>
        <taxon>Pseudomonadati</taxon>
        <taxon>Bacteroidota</taxon>
        <taxon>Chitinophagia</taxon>
        <taxon>Chitinophagales</taxon>
        <taxon>Chitinophagaceae</taxon>
        <taxon>Chitinophaga</taxon>
    </lineage>
</organism>